<comment type="caution">
    <text evidence="8">The sequence shown here is derived from an EMBL/GenBank/DDBJ whole genome shotgun (WGS) entry which is preliminary data.</text>
</comment>
<dbReference type="InterPro" id="IPR027385">
    <property type="entry name" value="Beta-barrel_OMP"/>
</dbReference>
<evidence type="ECO:0000256" key="3">
    <source>
        <dbReference type="ARBA" id="ARBA00023136"/>
    </source>
</evidence>
<evidence type="ECO:0000256" key="6">
    <source>
        <dbReference type="SAM" id="SignalP"/>
    </source>
</evidence>
<accession>A0A4Q9VL15</accession>
<sequence length="247" mass="26005">MSRSDIAHCGRHLAAILTGVAMTFALASTAAQGADLALRGPKVVPVAPEPFSWSGVYGGLIAGHTWQNDHAVETYTANGAPTGLVYDFNPTGGSIGARLGANYQLGLFVAGIEGDFEATNVNGGFRDAPIGKGRDNTHWQGSVRGRLGVGFERVLVYGTGGVAFANIENTYVYLPTSTKETFTNTRTGWTVGGGADLALTDNWIAGVDYRHSDYGKTHNVSQVAFPGLTGIHAQVADTLHLSLAYKF</sequence>
<gene>
    <name evidence="8" type="ORF">EYW49_14835</name>
</gene>
<evidence type="ECO:0000256" key="4">
    <source>
        <dbReference type="ARBA" id="ARBA00023237"/>
    </source>
</evidence>
<evidence type="ECO:0000256" key="2">
    <source>
        <dbReference type="ARBA" id="ARBA00022729"/>
    </source>
</evidence>
<evidence type="ECO:0000313" key="8">
    <source>
        <dbReference type="EMBL" id="TBW36119.1"/>
    </source>
</evidence>
<dbReference type="Proteomes" id="UP000292781">
    <property type="component" value="Unassembled WGS sequence"/>
</dbReference>
<dbReference type="InterPro" id="IPR051692">
    <property type="entry name" value="OMP-like"/>
</dbReference>
<dbReference type="PANTHER" id="PTHR34001:SF3">
    <property type="entry name" value="BLL7405 PROTEIN"/>
    <property type="match status" value="1"/>
</dbReference>
<proteinExistence type="inferred from homology"/>
<feature type="signal peptide" evidence="6">
    <location>
        <begin position="1"/>
        <end position="33"/>
    </location>
</feature>
<keyword evidence="9" id="KW-1185">Reference proteome</keyword>
<protein>
    <submittedName>
        <fullName evidence="8">Porin family protein</fullName>
    </submittedName>
</protein>
<dbReference type="SUPFAM" id="SSF56925">
    <property type="entry name" value="OMPA-like"/>
    <property type="match status" value="1"/>
</dbReference>
<dbReference type="PANTHER" id="PTHR34001">
    <property type="entry name" value="BLL7405 PROTEIN"/>
    <property type="match status" value="1"/>
</dbReference>
<evidence type="ECO:0000256" key="5">
    <source>
        <dbReference type="ARBA" id="ARBA00038306"/>
    </source>
</evidence>
<feature type="domain" description="Outer membrane protein beta-barrel" evidence="7">
    <location>
        <begin position="52"/>
        <end position="247"/>
    </location>
</feature>
<comment type="similarity">
    <text evidence="5">Belongs to the Omp25/RopB family.</text>
</comment>
<dbReference type="GO" id="GO:0009279">
    <property type="term" value="C:cell outer membrane"/>
    <property type="evidence" value="ECO:0007669"/>
    <property type="project" value="UniProtKB-SubCell"/>
</dbReference>
<feature type="chain" id="PRO_5020666450" evidence="6">
    <location>
        <begin position="34"/>
        <end position="247"/>
    </location>
</feature>
<dbReference type="OrthoDB" id="9815357at2"/>
<dbReference type="Pfam" id="PF13505">
    <property type="entry name" value="OMP_b-brl"/>
    <property type="match status" value="1"/>
</dbReference>
<comment type="subcellular location">
    <subcellularLocation>
        <location evidence="1">Cell outer membrane</location>
    </subcellularLocation>
</comment>
<reference evidence="8 9" key="1">
    <citation type="submission" date="2019-02" db="EMBL/GenBank/DDBJ databases">
        <title>Siculibacillus lacustris gen. nov., sp. nov., a new rosette-forming bacterium isolated from a freshwater crater lake (Lake St. Ana, Romania).</title>
        <authorList>
            <person name="Felfoldi T."/>
            <person name="Marton Z."/>
            <person name="Szabo A."/>
            <person name="Mentes A."/>
            <person name="Boka K."/>
            <person name="Marialigeti K."/>
            <person name="Mathe I."/>
            <person name="Koncz M."/>
            <person name="Schumann P."/>
            <person name="Toth E."/>
        </authorList>
    </citation>
    <scope>NUCLEOTIDE SEQUENCE [LARGE SCALE GENOMIC DNA]</scope>
    <source>
        <strain evidence="8 9">SA-279</strain>
    </source>
</reference>
<name>A0A4Q9VL15_9HYPH</name>
<evidence type="ECO:0000259" key="7">
    <source>
        <dbReference type="Pfam" id="PF13505"/>
    </source>
</evidence>
<organism evidence="8 9">
    <name type="scientific">Siculibacillus lacustris</name>
    <dbReference type="NCBI Taxonomy" id="1549641"/>
    <lineage>
        <taxon>Bacteria</taxon>
        <taxon>Pseudomonadati</taxon>
        <taxon>Pseudomonadota</taxon>
        <taxon>Alphaproteobacteria</taxon>
        <taxon>Hyphomicrobiales</taxon>
        <taxon>Ancalomicrobiaceae</taxon>
        <taxon>Siculibacillus</taxon>
    </lineage>
</organism>
<dbReference type="AlphaFoldDB" id="A0A4Q9VL15"/>
<dbReference type="Gene3D" id="2.40.160.20">
    <property type="match status" value="1"/>
</dbReference>
<dbReference type="EMBL" id="SJFN01000022">
    <property type="protein sequence ID" value="TBW36119.1"/>
    <property type="molecule type" value="Genomic_DNA"/>
</dbReference>
<keyword evidence="4" id="KW-0998">Cell outer membrane</keyword>
<keyword evidence="2 6" id="KW-0732">Signal</keyword>
<keyword evidence="3" id="KW-0472">Membrane</keyword>
<dbReference type="InterPro" id="IPR011250">
    <property type="entry name" value="OMP/PagP_B-barrel"/>
</dbReference>
<evidence type="ECO:0000313" key="9">
    <source>
        <dbReference type="Proteomes" id="UP000292781"/>
    </source>
</evidence>
<evidence type="ECO:0000256" key="1">
    <source>
        <dbReference type="ARBA" id="ARBA00004442"/>
    </source>
</evidence>